<sequence>MENETQITLITPYLNFRKITTSEALKEYQDSIANDEYTVYGEPNFTPNPNDKNDALLVAFDRDTGAVRKTKHNYYITPENQVYKLLKNGKKGVLSKGLKFGVTFDDGAKVDYAVYHLVLWSYYTNLNWYPFCLATNATVDHINGDRKLCHFKYLEAVTQSENTTRSNLTQKAKERYLKQAKTQGKAFNIFVNGEKLDGEFYSTRDGASHLKKIYNDDVKLSDIRDCLTPTHSKTSIYINDDRITFDYTDEYKQSQEDLEGEIWYYKKDWKQKKKLKKKGFKGKAISNMGRIINRYNQKVYGSPVEGKLSSKFGDNYVHILVWLAFSDEPITNKIRHNNFHSSNIFDENGVLIRYSNAFDSLSLGSQQDNMNDMSKDKQTAAELIPEKKFTVRDPDGNVVMTSYYVPDCVKQLKKLYKDIKFDDAHIRRCLKGDRSHHQNFTFKKE</sequence>
<gene>
    <name evidence="1" type="ORF">AaV_300</name>
</gene>
<proteinExistence type="predicted"/>
<dbReference type="EMBL" id="KJ645900">
    <property type="protein sequence ID" value="AII17111.1"/>
    <property type="molecule type" value="Genomic_DNA"/>
</dbReference>
<dbReference type="RefSeq" id="YP_009052374.1">
    <property type="nucleotide sequence ID" value="NC_024697.1"/>
</dbReference>
<dbReference type="Gene3D" id="3.90.75.20">
    <property type="match status" value="1"/>
</dbReference>
<dbReference type="Proteomes" id="UP000028667">
    <property type="component" value="Segment"/>
</dbReference>
<evidence type="ECO:0000313" key="1">
    <source>
        <dbReference type="EMBL" id="AII17111.1"/>
    </source>
</evidence>
<keyword evidence="1" id="KW-0540">Nuclease</keyword>
<dbReference type="GO" id="GO:0004519">
    <property type="term" value="F:endonuclease activity"/>
    <property type="evidence" value="ECO:0007669"/>
    <property type="project" value="UniProtKB-KW"/>
</dbReference>
<keyword evidence="1" id="KW-0378">Hydrolase</keyword>
<accession>A0A076FI37</accession>
<reference evidence="1 2" key="1">
    <citation type="journal article" date="2014" name="Virology">
        <title>Genome of brown tide virus (AaV), the little giant of the Megaviridae, elucidates NCLDV genome expansion and host-virus coevolution.</title>
        <authorList>
            <person name="Moniruzzaman M."/>
            <person name="LeCleir G.R."/>
            <person name="Brown C.M."/>
            <person name="Gobler C.J."/>
            <person name="Bidle K.D."/>
            <person name="Wilson W.H."/>
            <person name="Wilhelm S.W."/>
        </authorList>
    </citation>
    <scope>NUCLEOTIDE SEQUENCE [LARGE SCALE GENOMIC DNA]</scope>
    <source>
        <strain evidence="1">BtV-01</strain>
    </source>
</reference>
<organism evidence="1 2">
    <name type="scientific">Aureococcus anophagefferens virus</name>
    <dbReference type="NCBI Taxonomy" id="1474867"/>
    <lineage>
        <taxon>Viruses</taxon>
        <taxon>Varidnaviria</taxon>
        <taxon>Bamfordvirae</taxon>
        <taxon>Nucleocytoviricota</taxon>
        <taxon>Megaviricetes</taxon>
        <taxon>Imitervirales</taxon>
        <taxon>Schizomimiviridae</taxon>
        <taxon>Kratosvirus</taxon>
        <taxon>Kratosvirus quantuckense</taxon>
    </lineage>
</organism>
<dbReference type="KEGG" id="vg:20041745"/>
<keyword evidence="2" id="KW-1185">Reference proteome</keyword>
<dbReference type="GeneID" id="20041745"/>
<protein>
    <submittedName>
        <fullName evidence="1">Putative HNH endonuclease</fullName>
    </submittedName>
</protein>
<keyword evidence="1" id="KW-0255">Endonuclease</keyword>
<name>A0A076FI37_9VIRU</name>
<evidence type="ECO:0000313" key="2">
    <source>
        <dbReference type="Proteomes" id="UP000028667"/>
    </source>
</evidence>